<comment type="caution">
    <text evidence="2">The sequence shown here is derived from an EMBL/GenBank/DDBJ whole genome shotgun (WGS) entry which is preliminary data.</text>
</comment>
<dbReference type="EMBL" id="PQIB02000008">
    <property type="protein sequence ID" value="RLN04698.1"/>
    <property type="molecule type" value="Genomic_DNA"/>
</dbReference>
<protein>
    <submittedName>
        <fullName evidence="2">Uncharacterized protein</fullName>
    </submittedName>
</protein>
<keyword evidence="1" id="KW-1133">Transmembrane helix</keyword>
<organism evidence="2 3">
    <name type="scientific">Panicum miliaceum</name>
    <name type="common">Proso millet</name>
    <name type="synonym">Broomcorn millet</name>
    <dbReference type="NCBI Taxonomy" id="4540"/>
    <lineage>
        <taxon>Eukaryota</taxon>
        <taxon>Viridiplantae</taxon>
        <taxon>Streptophyta</taxon>
        <taxon>Embryophyta</taxon>
        <taxon>Tracheophyta</taxon>
        <taxon>Spermatophyta</taxon>
        <taxon>Magnoliopsida</taxon>
        <taxon>Liliopsida</taxon>
        <taxon>Poales</taxon>
        <taxon>Poaceae</taxon>
        <taxon>PACMAD clade</taxon>
        <taxon>Panicoideae</taxon>
        <taxon>Panicodae</taxon>
        <taxon>Paniceae</taxon>
        <taxon>Panicinae</taxon>
        <taxon>Panicum</taxon>
        <taxon>Panicum sect. Panicum</taxon>
    </lineage>
</organism>
<proteinExistence type="predicted"/>
<name>A0A3L6RKU4_PANMI</name>
<accession>A0A3L6RKU4</accession>
<evidence type="ECO:0000313" key="3">
    <source>
        <dbReference type="Proteomes" id="UP000275267"/>
    </source>
</evidence>
<keyword evidence="3" id="KW-1185">Reference proteome</keyword>
<dbReference type="Proteomes" id="UP000275267">
    <property type="component" value="Unassembled WGS sequence"/>
</dbReference>
<gene>
    <name evidence="2" type="ORF">C2845_PM13G03870</name>
</gene>
<sequence>MVEGLVVKNHGLAALIKLAAILMLGLTIALYVMYSQYCLESDDLPVALGLIAFMTVYFVVTWRLISYYKVVFLEEYVMSPRDVDTSSEITSEKMSTLV</sequence>
<evidence type="ECO:0000313" key="2">
    <source>
        <dbReference type="EMBL" id="RLN04698.1"/>
    </source>
</evidence>
<evidence type="ECO:0000256" key="1">
    <source>
        <dbReference type="SAM" id="Phobius"/>
    </source>
</evidence>
<feature type="transmembrane region" description="Helical" evidence="1">
    <location>
        <begin position="12"/>
        <end position="34"/>
    </location>
</feature>
<keyword evidence="1" id="KW-0472">Membrane</keyword>
<dbReference type="AlphaFoldDB" id="A0A3L6RKU4"/>
<keyword evidence="1" id="KW-0812">Transmembrane</keyword>
<reference evidence="3" key="1">
    <citation type="journal article" date="2019" name="Nat. Commun.">
        <title>The genome of broomcorn millet.</title>
        <authorList>
            <person name="Zou C."/>
            <person name="Miki D."/>
            <person name="Li D."/>
            <person name="Tang Q."/>
            <person name="Xiao L."/>
            <person name="Rajput S."/>
            <person name="Deng P."/>
            <person name="Jia W."/>
            <person name="Huang R."/>
            <person name="Zhang M."/>
            <person name="Sun Y."/>
            <person name="Hu J."/>
            <person name="Fu X."/>
            <person name="Schnable P.S."/>
            <person name="Li F."/>
            <person name="Zhang H."/>
            <person name="Feng B."/>
            <person name="Zhu X."/>
            <person name="Liu R."/>
            <person name="Schnable J.C."/>
            <person name="Zhu J.-K."/>
            <person name="Zhang H."/>
        </authorList>
    </citation>
    <scope>NUCLEOTIDE SEQUENCE [LARGE SCALE GENOMIC DNA]</scope>
</reference>
<feature type="transmembrane region" description="Helical" evidence="1">
    <location>
        <begin position="46"/>
        <end position="65"/>
    </location>
</feature>